<dbReference type="InterPro" id="IPR034907">
    <property type="entry name" value="NDK-like_dom"/>
</dbReference>
<evidence type="ECO:0000313" key="8">
    <source>
        <dbReference type="EMBL" id="TSC65026.1"/>
    </source>
</evidence>
<gene>
    <name evidence="8" type="ORF">CEO22_630</name>
</gene>
<accession>A0A554J9J5</accession>
<comment type="caution">
    <text evidence="8">The sequence shown here is derived from an EMBL/GenBank/DDBJ whole genome shotgun (WGS) entry which is preliminary data.</text>
</comment>
<organism evidence="8 9">
    <name type="scientific">Candidatus Berkelbacteria bacterium Gr01-1014_85</name>
    <dbReference type="NCBI Taxonomy" id="2017150"/>
    <lineage>
        <taxon>Bacteria</taxon>
        <taxon>Candidatus Berkelbacteria</taxon>
    </lineage>
</organism>
<dbReference type="GO" id="GO:0004550">
    <property type="term" value="F:nucleoside diphosphate kinase activity"/>
    <property type="evidence" value="ECO:0007669"/>
    <property type="project" value="UniProtKB-EC"/>
</dbReference>
<proteinExistence type="inferred from homology"/>
<evidence type="ECO:0000256" key="3">
    <source>
        <dbReference type="ARBA" id="ARBA00012966"/>
    </source>
</evidence>
<dbReference type="EMBL" id="VMFD01000070">
    <property type="protein sequence ID" value="TSC65026.1"/>
    <property type="molecule type" value="Genomic_DNA"/>
</dbReference>
<keyword evidence="4" id="KW-0808">Transferase</keyword>
<evidence type="ECO:0000313" key="9">
    <source>
        <dbReference type="Proteomes" id="UP000316253"/>
    </source>
</evidence>
<evidence type="ECO:0000259" key="7">
    <source>
        <dbReference type="Pfam" id="PF00334"/>
    </source>
</evidence>
<dbReference type="PANTHER" id="PTHR11349">
    <property type="entry name" value="NUCLEOSIDE DIPHOSPHATE KINASE"/>
    <property type="match status" value="1"/>
</dbReference>
<name>A0A554J9J5_9BACT</name>
<evidence type="ECO:0000256" key="6">
    <source>
        <dbReference type="PROSITE-ProRule" id="PRU00706"/>
    </source>
</evidence>
<dbReference type="Pfam" id="PF00334">
    <property type="entry name" value="NDK"/>
    <property type="match status" value="1"/>
</dbReference>
<dbReference type="Proteomes" id="UP000316253">
    <property type="component" value="Unassembled WGS sequence"/>
</dbReference>
<feature type="non-terminal residue" evidence="8">
    <location>
        <position position="1"/>
    </location>
</feature>
<evidence type="ECO:0000256" key="4">
    <source>
        <dbReference type="ARBA" id="ARBA00022679"/>
    </source>
</evidence>
<evidence type="ECO:0000256" key="2">
    <source>
        <dbReference type="ARBA" id="ARBA00008142"/>
    </source>
</evidence>
<dbReference type="EC" id="2.7.4.6" evidence="3"/>
<dbReference type="AlphaFoldDB" id="A0A554J9J5"/>
<evidence type="ECO:0000256" key="1">
    <source>
        <dbReference type="ARBA" id="ARBA00001946"/>
    </source>
</evidence>
<dbReference type="SUPFAM" id="SSF54919">
    <property type="entry name" value="Nucleoside diphosphate kinase, NDK"/>
    <property type="match status" value="1"/>
</dbReference>
<comment type="similarity">
    <text evidence="2 6">Belongs to the NDK family.</text>
</comment>
<dbReference type="Gene3D" id="3.30.70.141">
    <property type="entry name" value="Nucleoside diphosphate kinase-like domain"/>
    <property type="match status" value="1"/>
</dbReference>
<feature type="domain" description="Nucleoside diphosphate kinase-like" evidence="7">
    <location>
        <begin position="2"/>
        <end position="42"/>
    </location>
</feature>
<comment type="cofactor">
    <cofactor evidence="1">
        <name>Mg(2+)</name>
        <dbReference type="ChEBI" id="CHEBI:18420"/>
    </cofactor>
</comment>
<dbReference type="PROSITE" id="PS51374">
    <property type="entry name" value="NDPK_LIKE"/>
    <property type="match status" value="1"/>
</dbReference>
<comment type="caution">
    <text evidence="6">Lacks conserved residue(s) required for the propagation of feature annotation.</text>
</comment>
<evidence type="ECO:0000256" key="5">
    <source>
        <dbReference type="ARBA" id="ARBA00022777"/>
    </source>
</evidence>
<keyword evidence="5 8" id="KW-0418">Kinase</keyword>
<protein>
    <recommendedName>
        <fullName evidence="3">nucleoside-diphosphate kinase</fullName>
        <ecNumber evidence="3">2.7.4.6</ecNumber>
    </recommendedName>
</protein>
<dbReference type="InterPro" id="IPR036850">
    <property type="entry name" value="NDK-like_dom_sf"/>
</dbReference>
<sequence>VNAPAGTIRGDFSMSIQQNIVHASESLEAAHDEIKHLFAESELFDYPRLDMEMVYSHEER</sequence>
<reference evidence="8 9" key="1">
    <citation type="submission" date="2017-08" db="EMBL/GenBank/DDBJ databases">
        <title>Mechanisms for carbon and nitrogen cycling indicate functional differentiation within the Candidate Phyla Radiation.</title>
        <authorList>
            <person name="Danczak R.E."/>
            <person name="Johnston M.D."/>
            <person name="Kenah C."/>
            <person name="Slattery M."/>
            <person name="Wrighton K.C."/>
            <person name="Wilkins M.J."/>
        </authorList>
    </citation>
    <scope>NUCLEOTIDE SEQUENCE [LARGE SCALE GENOMIC DNA]</scope>
    <source>
        <strain evidence="8">Gr01-1014_85</strain>
    </source>
</reference>